<dbReference type="Pfam" id="PF00248">
    <property type="entry name" value="Aldo_ket_red"/>
    <property type="match status" value="1"/>
</dbReference>
<evidence type="ECO:0000313" key="4">
    <source>
        <dbReference type="Proteomes" id="UP001225356"/>
    </source>
</evidence>
<evidence type="ECO:0000313" key="3">
    <source>
        <dbReference type="EMBL" id="MDP9843407.1"/>
    </source>
</evidence>
<evidence type="ECO:0000256" key="1">
    <source>
        <dbReference type="ARBA" id="ARBA00023002"/>
    </source>
</evidence>
<dbReference type="EMBL" id="JAUSQU010000001">
    <property type="protein sequence ID" value="MDP9843407.1"/>
    <property type="molecule type" value="Genomic_DNA"/>
</dbReference>
<dbReference type="SUPFAM" id="SSF51430">
    <property type="entry name" value="NAD(P)-linked oxidoreductase"/>
    <property type="match status" value="1"/>
</dbReference>
<dbReference type="InterPro" id="IPR050791">
    <property type="entry name" value="Aldo-Keto_reductase"/>
</dbReference>
<evidence type="ECO:0000259" key="2">
    <source>
        <dbReference type="Pfam" id="PF00248"/>
    </source>
</evidence>
<dbReference type="InterPro" id="IPR036812">
    <property type="entry name" value="NAD(P)_OxRdtase_dom_sf"/>
</dbReference>
<comment type="caution">
    <text evidence="3">The sequence shown here is derived from an EMBL/GenBank/DDBJ whole genome shotgun (WGS) entry which is preliminary data.</text>
</comment>
<dbReference type="Proteomes" id="UP001225356">
    <property type="component" value="Unassembled WGS sequence"/>
</dbReference>
<reference evidence="3 4" key="1">
    <citation type="submission" date="2023-07" db="EMBL/GenBank/DDBJ databases">
        <title>Sequencing the genomes of 1000 actinobacteria strains.</title>
        <authorList>
            <person name="Klenk H.-P."/>
        </authorList>
    </citation>
    <scope>NUCLEOTIDE SEQUENCE [LARGE SCALE GENOMIC DNA]</scope>
    <source>
        <strain evidence="3 4">DSM 46740</strain>
    </source>
</reference>
<accession>A0ABT9Q9J1</accession>
<gene>
    <name evidence="3" type="ORF">J2853_002618</name>
</gene>
<dbReference type="Gene3D" id="3.20.20.100">
    <property type="entry name" value="NADP-dependent oxidoreductase domain"/>
    <property type="match status" value="1"/>
</dbReference>
<keyword evidence="1" id="KW-0560">Oxidoreductase</keyword>
<keyword evidence="4" id="KW-1185">Reference proteome</keyword>
<sequence>MEETFGALGELVTAGKIRHLGICEAAADTIRRAHASAPLSAVETEYSLFSRQVETNGVLATVRELGIGFVAYAPLGRGFLTGTVRSAGQIPETDLRHAFPRFQDGSLDSNLTLLEKVETIATAMGASPGQVALAWVLSRGDDVIAIPGTRVRTHLEENVTAAALRLRQETLRDLDRAVPADAVAGDRRSPADTGIEE</sequence>
<dbReference type="PANTHER" id="PTHR43625:SF40">
    <property type="entry name" value="ALDO-KETO REDUCTASE YAKC [NADP(+)]"/>
    <property type="match status" value="1"/>
</dbReference>
<dbReference type="InterPro" id="IPR023210">
    <property type="entry name" value="NADP_OxRdtase_dom"/>
</dbReference>
<proteinExistence type="predicted"/>
<dbReference type="PANTHER" id="PTHR43625">
    <property type="entry name" value="AFLATOXIN B1 ALDEHYDE REDUCTASE"/>
    <property type="match status" value="1"/>
</dbReference>
<protein>
    <submittedName>
        <fullName evidence="3">Aryl-alcohol dehydrogenase-like predicted oxidoreductase</fullName>
    </submittedName>
</protein>
<name>A0ABT9Q9J1_9ACTN</name>
<feature type="domain" description="NADP-dependent oxidoreductase" evidence="2">
    <location>
        <begin position="1"/>
        <end position="177"/>
    </location>
</feature>
<organism evidence="3 4">
    <name type="scientific">Streptosporangium lutulentum</name>
    <dbReference type="NCBI Taxonomy" id="1461250"/>
    <lineage>
        <taxon>Bacteria</taxon>
        <taxon>Bacillati</taxon>
        <taxon>Actinomycetota</taxon>
        <taxon>Actinomycetes</taxon>
        <taxon>Streptosporangiales</taxon>
        <taxon>Streptosporangiaceae</taxon>
        <taxon>Streptosporangium</taxon>
    </lineage>
</organism>